<dbReference type="KEGG" id="cvc:BKX93_05900"/>
<dbReference type="GeneID" id="68840738"/>
<sequence>MTKLTAQQVEEVLAFWFEASDDAALSRPREAWFRRDDAFDAEIRRRFLPLWQALADGALAIDAGDARAALAWLIVADQFPRNLFRGEARAFSSDEKAREGARSAVGQGVEQTLPLVARVFFYLPFEHSEDMADQRRSLELFSALDAALPGSNYLDFARRHERVVAEFGRFPHRNAALGRTSTPAEQSYLAQPGAGF</sequence>
<protein>
    <recommendedName>
        <fullName evidence="3">DUF924 domain-containing protein</fullName>
    </recommendedName>
</protein>
<dbReference type="Proteomes" id="UP000178776">
    <property type="component" value="Chromosome"/>
</dbReference>
<proteinExistence type="predicted"/>
<reference evidence="1 2" key="1">
    <citation type="submission" date="2016-10" db="EMBL/GenBank/DDBJ databases">
        <title>Chromobacterium muskegensis sp. nov., an insecticidal bacterium isolated from Sphagnum bogs.</title>
        <authorList>
            <person name="Sparks M.E."/>
            <person name="Blackburn M.B."/>
            <person name="Gundersen-Rindal D.E."/>
            <person name="Mitchell A."/>
            <person name="Farrar R."/>
            <person name="Kuhar D."/>
        </authorList>
    </citation>
    <scope>NUCLEOTIDE SEQUENCE [LARGE SCALE GENOMIC DNA]</scope>
    <source>
        <strain evidence="1 2">21-1</strain>
    </source>
</reference>
<evidence type="ECO:0000313" key="2">
    <source>
        <dbReference type="Proteomes" id="UP000178776"/>
    </source>
</evidence>
<dbReference type="STRING" id="1108595.BKX93_05900"/>
<dbReference type="AlphaFoldDB" id="A0A1D9LE71"/>
<dbReference type="Gene3D" id="1.20.58.320">
    <property type="entry name" value="TPR-like"/>
    <property type="match status" value="1"/>
</dbReference>
<evidence type="ECO:0000313" key="1">
    <source>
        <dbReference type="EMBL" id="AOZ49579.1"/>
    </source>
</evidence>
<evidence type="ECO:0008006" key="3">
    <source>
        <dbReference type="Google" id="ProtNLM"/>
    </source>
</evidence>
<dbReference type="Gene3D" id="1.25.40.10">
    <property type="entry name" value="Tetratricopeptide repeat domain"/>
    <property type="match status" value="1"/>
</dbReference>
<dbReference type="SUPFAM" id="SSF48452">
    <property type="entry name" value="TPR-like"/>
    <property type="match status" value="1"/>
</dbReference>
<organism evidence="1 2">
    <name type="scientific">Chromobacterium vaccinii</name>
    <dbReference type="NCBI Taxonomy" id="1108595"/>
    <lineage>
        <taxon>Bacteria</taxon>
        <taxon>Pseudomonadati</taxon>
        <taxon>Pseudomonadota</taxon>
        <taxon>Betaproteobacteria</taxon>
        <taxon>Neisseriales</taxon>
        <taxon>Chromobacteriaceae</taxon>
        <taxon>Chromobacterium</taxon>
    </lineage>
</organism>
<gene>
    <name evidence="1" type="ORF">BKX93_05900</name>
</gene>
<dbReference type="RefSeq" id="WP_070979140.1">
    <property type="nucleotide sequence ID" value="NZ_CP017707.1"/>
</dbReference>
<dbReference type="Pfam" id="PF06041">
    <property type="entry name" value="DUF924"/>
    <property type="match status" value="1"/>
</dbReference>
<dbReference type="InterPro" id="IPR010323">
    <property type="entry name" value="DUF924"/>
</dbReference>
<dbReference type="InterPro" id="IPR011990">
    <property type="entry name" value="TPR-like_helical_dom_sf"/>
</dbReference>
<name>A0A1D9LE71_9NEIS</name>
<accession>A0A1D9LE71</accession>
<dbReference type="EMBL" id="CP017707">
    <property type="protein sequence ID" value="AOZ49579.1"/>
    <property type="molecule type" value="Genomic_DNA"/>
</dbReference>